<evidence type="ECO:0000256" key="2">
    <source>
        <dbReference type="ARBA" id="ARBA00006131"/>
    </source>
</evidence>
<evidence type="ECO:0000256" key="4">
    <source>
        <dbReference type="ARBA" id="ARBA00022561"/>
    </source>
</evidence>
<protein>
    <recommendedName>
        <fullName evidence="6">Capsid protein</fullName>
    </recommendedName>
</protein>
<comment type="function">
    <text evidence="6">Self-assembles to form an icosahedral capsid.</text>
</comment>
<evidence type="ECO:0000313" key="7">
    <source>
        <dbReference type="EMBL" id="XCH55898.1"/>
    </source>
</evidence>
<evidence type="ECO:0000256" key="1">
    <source>
        <dbReference type="ARBA" id="ARBA00004328"/>
    </source>
</evidence>
<keyword evidence="3 6" id="KW-1140">T=1 icosahedral capsid protein</keyword>
<dbReference type="GO" id="GO:0039615">
    <property type="term" value="C:T=1 icosahedral viral capsid"/>
    <property type="evidence" value="ECO:0007669"/>
    <property type="project" value="UniProtKB-UniRule"/>
</dbReference>
<reference evidence="7" key="1">
    <citation type="submission" date="2024-05" db="EMBL/GenBank/DDBJ databases">
        <authorList>
            <person name="Laubscher F."/>
            <person name="Chudzinski V."/>
            <person name="Cordey S."/>
            <person name="Hosszu-Fellous K."/>
            <person name="Kaiser L."/>
        </authorList>
    </citation>
    <scope>NUCLEOTIDE SEQUENCE</scope>
    <source>
        <strain evidence="7">GE-0883-24-008</strain>
    </source>
</reference>
<name>A0AAU8H7Z1_9VIRU</name>
<sequence length="663" mass="79009">MPPFYRQRRYYRRNWWNSRWRRRQFRRRRFGPTFRSRKRRRKTVRRKRKFRNYFKKLKKLKINQYQPSSIKKCSILGYLVLFQAGRGRFSYNYAQYKESFVPEHTPGGGGWSIQQLSLNDLYVENCNLMNYWTKSNGRLNLVRYLGVEITLFRQSFVDYVFTYFPDMPKTVTKYFYASHHPLNLLTHNRKIVVPSFQSQPHKRKPYKRKFIPPPKQFKNQWYFAQNFCQYPLITFASSACSLTKMFGSDNAQNNNCTIYTLDPIQIQCPTFQYKQTTHPQFGYRPNSKFWYGLPQEPHGTIQYQHLAYLGNPQVNDTGVTIQELKNTTYSYNQWGNLFFWGYLSGHMPVYQLDKNPQETVNIKTQAVPETSKKEIPWVYTVRYNPFKDKGKGNEVYFIPNYDSSKTDWTPTSDPDIHFKDFPLWIMLWGIEGIIKKMGKCPHIDDDWICVIKSSYLNIPEKYYIPLSYNFIHGLAPYTGNREDISTADNRTWYPKWKFQKEAIENIINTGFAVCRADNVKNIQASIKYRFFFKWGGNPAPMESVYDPTTLPTTSIPSGIDLQNEIIDPNTPIQQYFYQWDQRRDFITPSATERIKQSTTHEIPLFTDGRQSATDVQLYKEKAQEKTTSEKEETTLLFQLQQLQQYNHQLQQRFLNLKQSLMDL</sequence>
<dbReference type="Pfam" id="PF02956">
    <property type="entry name" value="TT_ORF1"/>
    <property type="match status" value="1"/>
</dbReference>
<evidence type="ECO:0000256" key="5">
    <source>
        <dbReference type="ARBA" id="ARBA00022844"/>
    </source>
</evidence>
<evidence type="ECO:0000256" key="6">
    <source>
        <dbReference type="RuleBase" id="RU361230"/>
    </source>
</evidence>
<proteinExistence type="inferred from homology"/>
<accession>A0AAU8H7Z1</accession>
<keyword evidence="5 6" id="KW-0946">Virion</keyword>
<dbReference type="InterPro" id="IPR004219">
    <property type="entry name" value="TTvirus_Unk"/>
</dbReference>
<evidence type="ECO:0000256" key="3">
    <source>
        <dbReference type="ARBA" id="ARBA00022431"/>
    </source>
</evidence>
<keyword evidence="4 6" id="KW-0167">Capsid protein</keyword>
<dbReference type="EMBL" id="PP816652">
    <property type="protein sequence ID" value="XCH55898.1"/>
    <property type="molecule type" value="Genomic_DNA"/>
</dbReference>
<comment type="subcellular location">
    <subcellularLocation>
        <location evidence="1 6">Virion</location>
    </subcellularLocation>
</comment>
<organism evidence="7">
    <name type="scientific">Betatorquevirus homini36</name>
    <dbReference type="NCBI Taxonomy" id="3052022"/>
    <lineage>
        <taxon>Viruses</taxon>
        <taxon>Monodnaviria</taxon>
        <taxon>Shotokuvirae</taxon>
        <taxon>Commensaviricota</taxon>
        <taxon>Cardeaviricetes</taxon>
        <taxon>Sanitavirales</taxon>
        <taxon>Anelloviridae</taxon>
        <taxon>Betatorquevirus</taxon>
    </lineage>
</organism>
<comment type="similarity">
    <text evidence="2 6">Belongs to the anelloviridae capsid protein family.</text>
</comment>